<dbReference type="EMBL" id="AVOT02024743">
    <property type="protein sequence ID" value="MBW0515628.1"/>
    <property type="molecule type" value="Genomic_DNA"/>
</dbReference>
<accession>A0A9Q3E7Q1</accession>
<protein>
    <submittedName>
        <fullName evidence="1">Uncharacterized protein</fullName>
    </submittedName>
</protein>
<dbReference type="Proteomes" id="UP000765509">
    <property type="component" value="Unassembled WGS sequence"/>
</dbReference>
<evidence type="ECO:0000313" key="2">
    <source>
        <dbReference type="Proteomes" id="UP000765509"/>
    </source>
</evidence>
<reference evidence="1" key="1">
    <citation type="submission" date="2021-03" db="EMBL/GenBank/DDBJ databases">
        <title>Draft genome sequence of rust myrtle Austropuccinia psidii MF-1, a brazilian biotype.</title>
        <authorList>
            <person name="Quecine M.C."/>
            <person name="Pachon D.M.R."/>
            <person name="Bonatelli M.L."/>
            <person name="Correr F.H."/>
            <person name="Franceschini L.M."/>
            <person name="Leite T.F."/>
            <person name="Margarido G.R.A."/>
            <person name="Almeida C.A."/>
            <person name="Ferrarezi J.A."/>
            <person name="Labate C.A."/>
        </authorList>
    </citation>
    <scope>NUCLEOTIDE SEQUENCE</scope>
    <source>
        <strain evidence="1">MF-1</strain>
    </source>
</reference>
<name>A0A9Q3E7Q1_9BASI</name>
<dbReference type="AlphaFoldDB" id="A0A9Q3E7Q1"/>
<gene>
    <name evidence="1" type="ORF">O181_055343</name>
</gene>
<sequence length="182" mass="20013">MANWSILVLYGLWVTSPELAIYGLMPYPALICLFGQLSISSTPRPIPLVLGLGFLSPFQGPEAPGPYPFDQGLKGHLRPLQCLQPAGRGPYGPWDPLGLNPMRSKGGKGAYQWAHLSTFLAKWPKTPEKHILASNPRGPKMTIGEFSSQDFNHGLLQSPEAQVTFMKGFPLKIRETPNFNSN</sequence>
<organism evidence="1 2">
    <name type="scientific">Austropuccinia psidii MF-1</name>
    <dbReference type="NCBI Taxonomy" id="1389203"/>
    <lineage>
        <taxon>Eukaryota</taxon>
        <taxon>Fungi</taxon>
        <taxon>Dikarya</taxon>
        <taxon>Basidiomycota</taxon>
        <taxon>Pucciniomycotina</taxon>
        <taxon>Pucciniomycetes</taxon>
        <taxon>Pucciniales</taxon>
        <taxon>Sphaerophragmiaceae</taxon>
        <taxon>Austropuccinia</taxon>
    </lineage>
</organism>
<evidence type="ECO:0000313" key="1">
    <source>
        <dbReference type="EMBL" id="MBW0515628.1"/>
    </source>
</evidence>
<proteinExistence type="predicted"/>
<keyword evidence="2" id="KW-1185">Reference proteome</keyword>
<comment type="caution">
    <text evidence="1">The sequence shown here is derived from an EMBL/GenBank/DDBJ whole genome shotgun (WGS) entry which is preliminary data.</text>
</comment>